<dbReference type="PANTHER" id="PTHR48013">
    <property type="entry name" value="DUAL SPECIFICITY MITOGEN-ACTIVATED PROTEIN KINASE KINASE 5-RELATED"/>
    <property type="match status" value="1"/>
</dbReference>
<keyword evidence="13" id="KW-1185">Reference proteome</keyword>
<dbReference type="InterPro" id="IPR000719">
    <property type="entry name" value="Prot_kinase_dom"/>
</dbReference>
<dbReference type="AlphaFoldDB" id="A0A5C6D4S4"/>
<evidence type="ECO:0000256" key="7">
    <source>
        <dbReference type="ARBA" id="ARBA00049014"/>
    </source>
</evidence>
<feature type="domain" description="Protein kinase" evidence="11">
    <location>
        <begin position="9"/>
        <end position="266"/>
    </location>
</feature>
<keyword evidence="10" id="KW-0472">Membrane</keyword>
<dbReference type="SUPFAM" id="SSF56112">
    <property type="entry name" value="Protein kinase-like (PK-like)"/>
    <property type="match status" value="1"/>
</dbReference>
<keyword evidence="2" id="KW-0547">Nucleotide-binding</keyword>
<evidence type="ECO:0000256" key="2">
    <source>
        <dbReference type="ARBA" id="ARBA00022741"/>
    </source>
</evidence>
<feature type="transmembrane region" description="Helical" evidence="10">
    <location>
        <begin position="317"/>
        <end position="340"/>
    </location>
</feature>
<dbReference type="OrthoDB" id="6111975at2"/>
<dbReference type="RefSeq" id="WP_146447830.1">
    <property type="nucleotide sequence ID" value="NZ_SJPS01000001.1"/>
</dbReference>
<dbReference type="GO" id="GO:0004713">
    <property type="term" value="F:protein tyrosine kinase activity"/>
    <property type="evidence" value="ECO:0007669"/>
    <property type="project" value="RHEA"/>
</dbReference>
<evidence type="ECO:0000256" key="4">
    <source>
        <dbReference type="ARBA" id="ARBA00022840"/>
    </source>
</evidence>
<evidence type="ECO:0000256" key="6">
    <source>
        <dbReference type="ARBA" id="ARBA00038999"/>
    </source>
</evidence>
<evidence type="ECO:0000259" key="11">
    <source>
        <dbReference type="PROSITE" id="PS50011"/>
    </source>
</evidence>
<dbReference type="GO" id="GO:0005524">
    <property type="term" value="F:ATP binding"/>
    <property type="evidence" value="ECO:0007669"/>
    <property type="project" value="UniProtKB-KW"/>
</dbReference>
<comment type="similarity">
    <text evidence="5">Belongs to the protein kinase superfamily. STE Ser/Thr protein kinase family. MAP kinase kinase subfamily.</text>
</comment>
<keyword evidence="10" id="KW-0812">Transmembrane</keyword>
<evidence type="ECO:0000256" key="9">
    <source>
        <dbReference type="ARBA" id="ARBA00051693"/>
    </source>
</evidence>
<reference evidence="12 13" key="1">
    <citation type="submission" date="2019-02" db="EMBL/GenBank/DDBJ databases">
        <title>Deep-cultivation of Planctomycetes and their phenomic and genomic characterization uncovers novel biology.</title>
        <authorList>
            <person name="Wiegand S."/>
            <person name="Jogler M."/>
            <person name="Boedeker C."/>
            <person name="Pinto D."/>
            <person name="Vollmers J."/>
            <person name="Rivas-Marin E."/>
            <person name="Kohn T."/>
            <person name="Peeters S.H."/>
            <person name="Heuer A."/>
            <person name="Rast P."/>
            <person name="Oberbeckmann S."/>
            <person name="Bunk B."/>
            <person name="Jeske O."/>
            <person name="Meyerdierks A."/>
            <person name="Storesund J.E."/>
            <person name="Kallscheuer N."/>
            <person name="Luecker S."/>
            <person name="Lage O.M."/>
            <person name="Pohl T."/>
            <person name="Merkel B.J."/>
            <person name="Hornburger P."/>
            <person name="Mueller R.-W."/>
            <person name="Bruemmer F."/>
            <person name="Labrenz M."/>
            <person name="Spormann A.M."/>
            <person name="Op Den Camp H."/>
            <person name="Overmann J."/>
            <person name="Amann R."/>
            <person name="Jetten M.S.M."/>
            <person name="Mascher T."/>
            <person name="Medema M.H."/>
            <person name="Devos D.P."/>
            <person name="Kaster A.-K."/>
            <person name="Ovreas L."/>
            <person name="Rohde M."/>
            <person name="Galperin M.Y."/>
            <person name="Jogler C."/>
        </authorList>
    </citation>
    <scope>NUCLEOTIDE SEQUENCE [LARGE SCALE GENOMIC DNA]</scope>
    <source>
        <strain evidence="12 13">Pla144</strain>
    </source>
</reference>
<evidence type="ECO:0000256" key="5">
    <source>
        <dbReference type="ARBA" id="ARBA00038035"/>
    </source>
</evidence>
<dbReference type="GO" id="GO:0106310">
    <property type="term" value="F:protein serine kinase activity"/>
    <property type="evidence" value="ECO:0007669"/>
    <property type="project" value="RHEA"/>
</dbReference>
<organism evidence="12 13">
    <name type="scientific">Bythopirellula polymerisocia</name>
    <dbReference type="NCBI Taxonomy" id="2528003"/>
    <lineage>
        <taxon>Bacteria</taxon>
        <taxon>Pseudomonadati</taxon>
        <taxon>Planctomycetota</taxon>
        <taxon>Planctomycetia</taxon>
        <taxon>Pirellulales</taxon>
        <taxon>Lacipirellulaceae</taxon>
        <taxon>Bythopirellula</taxon>
    </lineage>
</organism>
<dbReference type="EMBL" id="SJPS01000001">
    <property type="protein sequence ID" value="TWU29869.1"/>
    <property type="molecule type" value="Genomic_DNA"/>
</dbReference>
<name>A0A5C6D4S4_9BACT</name>
<protein>
    <recommendedName>
        <fullName evidence="6">mitogen-activated protein kinase kinase</fullName>
        <ecNumber evidence="6">2.7.12.2</ecNumber>
    </recommendedName>
</protein>
<keyword evidence="1 12" id="KW-0808">Transferase</keyword>
<dbReference type="PANTHER" id="PTHR48013:SF9">
    <property type="entry name" value="DUAL SPECIFICITY MITOGEN-ACTIVATED PROTEIN KINASE KINASE 5"/>
    <property type="match status" value="1"/>
</dbReference>
<keyword evidence="10" id="KW-1133">Transmembrane helix</keyword>
<dbReference type="PROSITE" id="PS50011">
    <property type="entry name" value="PROTEIN_KINASE_DOM"/>
    <property type="match status" value="1"/>
</dbReference>
<proteinExistence type="inferred from homology"/>
<dbReference type="Pfam" id="PF00069">
    <property type="entry name" value="Pkinase"/>
    <property type="match status" value="1"/>
</dbReference>
<dbReference type="InterPro" id="IPR011009">
    <property type="entry name" value="Kinase-like_dom_sf"/>
</dbReference>
<dbReference type="Proteomes" id="UP000318437">
    <property type="component" value="Unassembled WGS sequence"/>
</dbReference>
<comment type="caution">
    <text evidence="12">The sequence shown here is derived from an EMBL/GenBank/DDBJ whole genome shotgun (WGS) entry which is preliminary data.</text>
</comment>
<evidence type="ECO:0000256" key="3">
    <source>
        <dbReference type="ARBA" id="ARBA00022777"/>
    </source>
</evidence>
<evidence type="ECO:0000256" key="10">
    <source>
        <dbReference type="SAM" id="Phobius"/>
    </source>
</evidence>
<evidence type="ECO:0000256" key="1">
    <source>
        <dbReference type="ARBA" id="ARBA00022679"/>
    </source>
</evidence>
<evidence type="ECO:0000313" key="12">
    <source>
        <dbReference type="EMBL" id="TWU29869.1"/>
    </source>
</evidence>
<dbReference type="EC" id="2.7.12.2" evidence="6"/>
<dbReference type="Gene3D" id="1.10.510.10">
    <property type="entry name" value="Transferase(Phosphotransferase) domain 1"/>
    <property type="match status" value="1"/>
</dbReference>
<evidence type="ECO:0000256" key="8">
    <source>
        <dbReference type="ARBA" id="ARBA00049299"/>
    </source>
</evidence>
<dbReference type="CDD" id="cd14014">
    <property type="entry name" value="STKc_PknB_like"/>
    <property type="match status" value="1"/>
</dbReference>
<keyword evidence="4" id="KW-0067">ATP-binding</keyword>
<evidence type="ECO:0000313" key="13">
    <source>
        <dbReference type="Proteomes" id="UP000318437"/>
    </source>
</evidence>
<keyword evidence="3 12" id="KW-0418">Kinase</keyword>
<sequence length="536" mass="59863">MQRSRIGPFVLEETLDPRGEANVLRGLHLERKTSMAVKLLSANLVGKLMGGNMFASDVKRLQKLVHPGIIRYLGGAIEEGQPYLALELVSGESLRDLLERRGKLPWELAVEHADGILEGLRHAHQHGFVHQRLTPSRVLLPEGGGVKLAGFDCVWVDRDEVLGLRCPMEVAPYLAPEVFRGKQSATLPPCDLFSVGVILYECLSGELPWAANTPSELIQARRNSPAPRIASKVLDCPVWLDALVAKLLEVKRADRLSSADEAHRAIVSAMQKVAAGVGATQDALAGKSGVLQVGGDRQELRRLSKGFRRKKRDTSPFYERAWFLGICLLLLLAGAVWSLMPADEDALFAGAKPFMESESPVDWKRAEEQYLKPLLEQYPGTKYADEIEAFEDRYLMYRAQTRAKNNDRLGRPAESEAERLYTEAWGFEKQGDRITAWQRYDALVSMFKNSDDDYDRAFAGLARQRITNLKSDPVSGKSQVDFVRDQLALSKSLIQAGDLFQARRVLDGIVSSYKDNRELQPLVDQARGLIQNLTRE</sequence>
<gene>
    <name evidence="12" type="primary">pknL</name>
    <name evidence="12" type="ORF">Pla144_06490</name>
</gene>
<comment type="catalytic activity">
    <reaction evidence="7">
        <text>L-seryl-[protein] + ATP = O-phospho-L-seryl-[protein] + ADP + H(+)</text>
        <dbReference type="Rhea" id="RHEA:17989"/>
        <dbReference type="Rhea" id="RHEA-COMP:9863"/>
        <dbReference type="Rhea" id="RHEA-COMP:11604"/>
        <dbReference type="ChEBI" id="CHEBI:15378"/>
        <dbReference type="ChEBI" id="CHEBI:29999"/>
        <dbReference type="ChEBI" id="CHEBI:30616"/>
        <dbReference type="ChEBI" id="CHEBI:83421"/>
        <dbReference type="ChEBI" id="CHEBI:456216"/>
        <dbReference type="EC" id="2.7.12.2"/>
    </reaction>
</comment>
<comment type="catalytic activity">
    <reaction evidence="8">
        <text>L-threonyl-[protein] + ATP = O-phospho-L-threonyl-[protein] + ADP + H(+)</text>
        <dbReference type="Rhea" id="RHEA:46608"/>
        <dbReference type="Rhea" id="RHEA-COMP:11060"/>
        <dbReference type="Rhea" id="RHEA-COMP:11605"/>
        <dbReference type="ChEBI" id="CHEBI:15378"/>
        <dbReference type="ChEBI" id="CHEBI:30013"/>
        <dbReference type="ChEBI" id="CHEBI:30616"/>
        <dbReference type="ChEBI" id="CHEBI:61977"/>
        <dbReference type="ChEBI" id="CHEBI:456216"/>
        <dbReference type="EC" id="2.7.12.2"/>
    </reaction>
</comment>
<comment type="catalytic activity">
    <reaction evidence="9">
        <text>L-tyrosyl-[protein] + ATP = O-phospho-L-tyrosyl-[protein] + ADP + H(+)</text>
        <dbReference type="Rhea" id="RHEA:10596"/>
        <dbReference type="Rhea" id="RHEA-COMP:10136"/>
        <dbReference type="Rhea" id="RHEA-COMP:20101"/>
        <dbReference type="ChEBI" id="CHEBI:15378"/>
        <dbReference type="ChEBI" id="CHEBI:30616"/>
        <dbReference type="ChEBI" id="CHEBI:46858"/>
        <dbReference type="ChEBI" id="CHEBI:61978"/>
        <dbReference type="ChEBI" id="CHEBI:456216"/>
        <dbReference type="EC" id="2.7.12.2"/>
    </reaction>
</comment>
<accession>A0A5C6D4S4</accession>